<evidence type="ECO:0000313" key="2">
    <source>
        <dbReference type="Proteomes" id="UP000503349"/>
    </source>
</evidence>
<reference evidence="2" key="2">
    <citation type="submission" date="2019-02" db="EMBL/GenBank/DDBJ databases">
        <title>Opniocepnalus argus Var Kimnra genome.</title>
        <authorList>
            <person name="Zhou C."/>
            <person name="Xiao S."/>
        </authorList>
    </citation>
    <scope>NUCLEOTIDE SEQUENCE [LARGE SCALE GENOMIC DNA]</scope>
</reference>
<gene>
    <name evidence="1" type="ORF">EXN66_Car019830</name>
</gene>
<accession>A0A6G1QNI5</accession>
<protein>
    <submittedName>
        <fullName evidence="1">Uncharacterized protein</fullName>
    </submittedName>
</protein>
<evidence type="ECO:0000313" key="1">
    <source>
        <dbReference type="EMBL" id="KAF3704142.1"/>
    </source>
</evidence>
<proteinExistence type="predicted"/>
<name>A0A6G1QNI5_CHAAH</name>
<keyword evidence="2" id="KW-1185">Reference proteome</keyword>
<dbReference type="Proteomes" id="UP000503349">
    <property type="component" value="Chromosome 20"/>
</dbReference>
<dbReference type="AlphaFoldDB" id="A0A6G1QNI5"/>
<dbReference type="EMBL" id="CM015731">
    <property type="protein sequence ID" value="KAF3704142.1"/>
    <property type="molecule type" value="Genomic_DNA"/>
</dbReference>
<reference evidence="1 2" key="1">
    <citation type="submission" date="2019-02" db="EMBL/GenBank/DDBJ databases">
        <title>Opniocepnalus argus genome.</title>
        <authorList>
            <person name="Zhou C."/>
            <person name="Xiao S."/>
        </authorList>
    </citation>
    <scope>NUCLEOTIDE SEQUENCE [LARGE SCALE GENOMIC DNA]</scope>
    <source>
        <strain evidence="1">OARG1902GOOAL</strain>
        <tissue evidence="1">Muscle</tissue>
    </source>
</reference>
<organism evidence="1 2">
    <name type="scientific">Channa argus</name>
    <name type="common">Northern snakehead</name>
    <name type="synonym">Ophicephalus argus</name>
    <dbReference type="NCBI Taxonomy" id="215402"/>
    <lineage>
        <taxon>Eukaryota</taxon>
        <taxon>Metazoa</taxon>
        <taxon>Chordata</taxon>
        <taxon>Craniata</taxon>
        <taxon>Vertebrata</taxon>
        <taxon>Euteleostomi</taxon>
        <taxon>Actinopterygii</taxon>
        <taxon>Neopterygii</taxon>
        <taxon>Teleostei</taxon>
        <taxon>Neoteleostei</taxon>
        <taxon>Acanthomorphata</taxon>
        <taxon>Anabantaria</taxon>
        <taxon>Anabantiformes</taxon>
        <taxon>Channoidei</taxon>
        <taxon>Channidae</taxon>
        <taxon>Channa</taxon>
    </lineage>
</organism>
<sequence length="55" mass="6297">MQSKQYSGFIPMMHRGKQTCKDVQSSFRRCSPHSHTHAQENLRISTVISSHTAHT</sequence>